<dbReference type="Pfam" id="PF00550">
    <property type="entry name" value="PP-binding"/>
    <property type="match status" value="3"/>
</dbReference>
<dbReference type="GO" id="GO:0031177">
    <property type="term" value="F:phosphopantetheine binding"/>
    <property type="evidence" value="ECO:0007669"/>
    <property type="project" value="TreeGrafter"/>
</dbReference>
<dbReference type="CDD" id="cd05930">
    <property type="entry name" value="A_NRPS"/>
    <property type="match status" value="1"/>
</dbReference>
<dbReference type="PANTHER" id="PTHR45527:SF1">
    <property type="entry name" value="FATTY ACID SYNTHASE"/>
    <property type="match status" value="1"/>
</dbReference>
<dbReference type="OrthoDB" id="9757559at2"/>
<evidence type="ECO:0000313" key="6">
    <source>
        <dbReference type="EMBL" id="ALI10860.1"/>
    </source>
</evidence>
<dbReference type="InterPro" id="IPR009081">
    <property type="entry name" value="PP-bd_ACP"/>
</dbReference>
<evidence type="ECO:0000256" key="3">
    <source>
        <dbReference type="ARBA" id="ARBA00022450"/>
    </source>
</evidence>
<dbReference type="GO" id="GO:0072330">
    <property type="term" value="P:monocarboxylic acid biosynthetic process"/>
    <property type="evidence" value="ECO:0007669"/>
    <property type="project" value="UniProtKB-ARBA"/>
</dbReference>
<dbReference type="GO" id="GO:0005737">
    <property type="term" value="C:cytoplasm"/>
    <property type="evidence" value="ECO:0007669"/>
    <property type="project" value="TreeGrafter"/>
</dbReference>
<sequence length="3187" mass="350184">MIEPRCISLSSTQQSVWLDQLLSPDTPSYNIGVTVEIHGTVDHALFAAALRAVVAQFDALQLIISDRDGQVQQQVADHLQVPFTFHDWRGESEGRAMAAIEQLNRTPFSLRGQPLWGMEWFQLSDTHALWNSRYHHLISDGTSVGLVGQAVSAAYNQLLVGEPLQLDPVLAQGYRSFVASDRDYLDSARHAKARDFWLEQFPALPEPLFQSASPSRDPASTSEPQPSAQAIWTLGHQRLALMTQWAKTQGATLSHCLSALLAGYFSRVTDQRERMVIGVPVHNRSNPLQKRTVGMFSSVLPLTVEVDPAASFVETVQRVASQTLRSYRHQRYPLQSLHRELRARAGHPGQLFELMLSVEQYPGDVNLASARCALRTWHNGYERYPLAIYLRHYEAQVEPFLEFNYDPRLFSAEQMTTHLRRLECLTDQVLAEPTRALGDWVLLDTAERQQVLDDFNASSRDYPADEPLPVLFAGQVQRRPDACALLDGAQTLSYRQLDQRAEHLAGHLAACGIGAGDAVALCLARGAALIVSILAILKRGACYVPIDREAPTAHQARVLADCGSAWLLVAGDDRPALENVRFIDVAAPDHALAESHPAREAGDVAYIMYTSGSTGTPKGVQVPHRAITRLVRNNGFAEFTAQDRFALAANPAFDASTLEIWGALLNGGCLVVCPRETLLDAARFNEHLLHHEVSVLWLTAGLFHQYAEALAPAFGALRYLMVGGDVLDPRRIEKVLRHSPPQHLLNGYGPTENTTFTTTHAITLADALAGDIPIGRPVGNTQVYVLDEQRRPVPIGVAGELYVGGDGLALGYLNQPRLSEERFVANPFSQAPGARLYRTGDLVRWRTDGVLLFLGRNDFQVKIRGFRIELGEIEAQLKALPGMSEALVLADAQQRLLAYFSATEAQEPNALRARLAAVLPDYMLPAAFVQVDGFALTANGKLDRHALPEPDEQHFALHCYEAPQGPVETRLAELWAEVLGVPRVGRQDNFFALGGHSLLAVQMVEQLRAEGWQLDVGTLFSAANLLNLALLLENPLGPAKSQALPEAPAIAPDCRRITPAMLPLLNLPQSQVDLIVTAVEGGAANVQDIYPLAPLQEGLLFQHLLQPTDDAYLLRATLAFDSRPLLDAFIAAFDQVIARHDILRSAVLWEGLDEPVQVVWREAPLPVVWLAACDAFAEQPLDIRRAPLAQAYVRFDMPSGQWQLQLVHHHLAIDHATLALLFGEVRTLMQDPEHPLPPTVAFRRFVAQAREHRRQASAEAYFQRLLGTLDEPTLPYALHDIQGSGRDNREAQRSLDPALARRLRQLAKTQAVGVASLFHLAWAMVVGKASGRDDVVFGTVLFGRFSAGQQVEQALGLFINTLPLRIDLDMPLYSALRQTHGRLTELLAHEHAPLALAQRCTALPTQTALFSALLNFRHSQAQRSARPEFDLPGVRLLGSEERSNYPFCLSIDDLGEGFALTGQVHRSVCVDAVLAQMIRALEVVAQTLETAPATRACALDILPLEQRQQLLEGFNATRQAHPRDTLLHQPFERQAALHPDAVAAQFETVAGAQLSYAQLNQQANQLAHALLMAGVRPDDRVAISLQRGPDLLVALLATLKAGAAYVPLDPNYPPARLAHMLEDCAPRLVLSSQAVASGLPATAVECWRLDAAQLRDRLATLPAENPRIADLGPAHLAYVIYTSGSTGLPKGVMIEHRNACNLLHWALRSFDAEEWRRSLFATSINFDLAVFECFVPLAAGATLHLVENALALVARPCPVSLINSVPSAVEELLRVGAVPDSTRVVNLAGEPLKPRLVEQLFAHSTTQRVCNLYGPTETTTYSTWLSMDRAGGYRPGIGRPLDNTRVYLLDRHRQPVPLGVAGEIYIGGAGVARGYLNRAELTQERFLSDPFVDDPQARMYRTGDLGRWRADGSLDYLGRNDFQVKVRGFRIELGEIETQLLGMPAVREAVVLAQPGPAGDPRLVAYLIAQVSTTPVPDLAEVRAYLESRLPDYMLPSACVALQELPLTPNGKLDRQALPLPEAQASSAARQAPQGDTERRLAAIWTQVLGVSEISRDDDFFSLGGHSLLAVQLLEQLRRNGWDLDIRSVFERSTLAAQALRLENLASVPAPAPSVSAIPTPCARISPQMLDLVTLPQAQIDLIAARVPGGAGNIQDIYPLGPLQEGMLYHHRAQREGDRYVLRSLLAFTDEARLQRFCAALGQVIGRHDALRTLVLWEDLEEPVQVVLRQVAFTPRRLALEDDDIAARLQASADPRHYRLDLRQAPLIEARVAFDPAQERWLLLLLHHHVVVDHTSLELMIEEIALIESGRPADLPPPTSTRALVAQARRPEAVAAARAFFSEQLGDLDEPTLPFDLDLQTDPRWQALEHQQPLAPELARSLRRQAEAHGVSPASVCHLAWALVLGRLSGRDDVVFGTVLFGRLQAGAHADRTLGLFINTLPLRVRLDGGVHAILRQVQDTLNGLLCHEQTPLALAQRCSAVAPGTALFSALFNYRYSHAGQANVHQAMPGMTLLHSEERTHYPFNLAVDDLGEGFQLTAQTHPDHAPERLLGFMLTALHALVEALEQTDDGHIQSLDVLPTAEQARLNRLNPVLSVSAPDGTLHGRFAEQAARRPDALALIDEHRQLSFRQLDEQANRLAHHLLDQGVRPGQRVAVCLDREAHLAIALLAVWKAGCAYVPLDPDYPAPRLAFMLQDSAPAALLTQERVREGLPTFDAGPLICLDAVGAAWQQAATDDPDIGTQPSDLAYLIYTSGSTGQPKGVMVEHRSVLNLWAGLHQRLADLPAGTRCSLNASVAFDASVQQLCQWLSGHCLVLIPKRVRLDAAALLDYLQSQQVTLFDCTPTQLQALLKHRQTLALPQPLPRRLLLGGEAVPAELWQQLAGEPGVRVLNVYGPTECTVDTTSAWLDQHPLPSLGQPLPNTQVHVLDHHDRRAPLGVVGEIHIGGQGLARGYWQREALTRERFIADPFSLQPGTRLYRTGDLGRWELDGSLSYLGRTDFQVKIHGHRIELGEIESHLLALPGVRQAVVVGRPDRHGVARLIAYLLGDAPPTPAQARTALGERLPESMLPSAYVRLDSLPLTANGKLDRNALPEPDAQAYVQTRYEAPQGDIEIALAAIWCELLNVERVSRHDNFFALGGHSLIAMGLVERMRQHHLRVDISQLFTAPTLAGLAAATTPLKELLL</sequence>
<dbReference type="Gene3D" id="3.30.559.30">
    <property type="entry name" value="Nonribosomal peptide synthetase, condensation domain"/>
    <property type="match status" value="3"/>
</dbReference>
<dbReference type="Proteomes" id="UP000059425">
    <property type="component" value="Chromosome"/>
</dbReference>
<comment type="cofactor">
    <cofactor evidence="1">
        <name>pantetheine 4'-phosphate</name>
        <dbReference type="ChEBI" id="CHEBI:47942"/>
    </cofactor>
</comment>
<dbReference type="PROSITE" id="PS50075">
    <property type="entry name" value="CARRIER"/>
    <property type="match status" value="3"/>
</dbReference>
<dbReference type="FunFam" id="3.40.50.12780:FF:000012">
    <property type="entry name" value="Non-ribosomal peptide synthetase"/>
    <property type="match status" value="2"/>
</dbReference>
<dbReference type="FunFam" id="1.10.1200.10:FF:000005">
    <property type="entry name" value="Nonribosomal peptide synthetase 1"/>
    <property type="match status" value="2"/>
</dbReference>
<evidence type="ECO:0000256" key="1">
    <source>
        <dbReference type="ARBA" id="ARBA00001957"/>
    </source>
</evidence>
<dbReference type="NCBIfam" id="TIGR01733">
    <property type="entry name" value="AA-adenyl-dom"/>
    <property type="match status" value="3"/>
</dbReference>
<dbReference type="GO" id="GO:0003824">
    <property type="term" value="F:catalytic activity"/>
    <property type="evidence" value="ECO:0007669"/>
    <property type="project" value="InterPro"/>
</dbReference>
<dbReference type="RefSeq" id="WP_060742943.1">
    <property type="nucleotide sequence ID" value="NZ_CP012831.1"/>
</dbReference>
<reference evidence="6 7" key="2">
    <citation type="journal article" date="2018" name="Nature">
        <title>Mutant phenotypes for thousands of bacterial genes of unknown function.</title>
        <authorList>
            <person name="Price M.N."/>
            <person name="Wetmore K.M."/>
            <person name="Waters R.J."/>
            <person name="Callaghan M."/>
            <person name="Ray J."/>
            <person name="Liu H."/>
            <person name="Kuehl J.V."/>
            <person name="Melnyk R.A."/>
            <person name="Lamson J.S."/>
            <person name="Suh Y."/>
            <person name="Carlson H.K."/>
            <person name="Esquivel Z."/>
            <person name="Sadeeshkumar H."/>
            <person name="Chakraborty R."/>
            <person name="Zane G.M."/>
            <person name="Rubin B.E."/>
            <person name="Wall J.D."/>
            <person name="Visel A."/>
            <person name="Bristow J."/>
            <person name="Blow M.J."/>
            <person name="Arkin A.P."/>
            <person name="Deutschbauer A.M."/>
        </authorList>
    </citation>
    <scope>NUCLEOTIDE SEQUENCE [LARGE SCALE GENOMIC DNA]</scope>
    <source>
        <strain evidence="6 7">FW300-N2C3</strain>
    </source>
</reference>
<protein>
    <recommendedName>
        <fullName evidence="5">Carrier domain-containing protein</fullName>
    </recommendedName>
</protein>
<proteinExistence type="inferred from homology"/>
<evidence type="ECO:0000256" key="4">
    <source>
        <dbReference type="ARBA" id="ARBA00022553"/>
    </source>
</evidence>
<dbReference type="Gene3D" id="3.30.559.10">
    <property type="entry name" value="Chloramphenicol acetyltransferase-like domain"/>
    <property type="match status" value="3"/>
</dbReference>
<dbReference type="PROSITE" id="PS00012">
    <property type="entry name" value="PHOSPHOPANTETHEINE"/>
    <property type="match status" value="3"/>
</dbReference>
<dbReference type="Gene3D" id="2.30.38.10">
    <property type="entry name" value="Luciferase, Domain 3"/>
    <property type="match status" value="2"/>
</dbReference>
<dbReference type="InterPro" id="IPR000873">
    <property type="entry name" value="AMP-dep_synth/lig_dom"/>
</dbReference>
<reference evidence="7" key="1">
    <citation type="submission" date="2015-09" db="EMBL/GenBank/DDBJ databases">
        <title>Whole genome sequence of Pseudomonas fluorescens FW300-N2C3.</title>
        <authorList>
            <person name="Ray J."/>
            <person name="Melnyk R."/>
            <person name="Deutschbauer A."/>
        </authorList>
    </citation>
    <scope>NUCLEOTIDE SEQUENCE [LARGE SCALE GENOMIC DNA]</scope>
    <source>
        <strain evidence="7">FW300-N2C3</strain>
    </source>
</reference>
<dbReference type="CDD" id="cd19544">
    <property type="entry name" value="E-C_NRPS"/>
    <property type="match status" value="2"/>
</dbReference>
<feature type="domain" description="Carrier" evidence="5">
    <location>
        <begin position="962"/>
        <end position="1036"/>
    </location>
</feature>
<name>A0A0N7H388_PSEFL</name>
<dbReference type="InterPro" id="IPR020845">
    <property type="entry name" value="AMP-binding_CS"/>
</dbReference>
<dbReference type="FunFam" id="3.40.50.980:FF:000001">
    <property type="entry name" value="Non-ribosomal peptide synthetase"/>
    <property type="match status" value="2"/>
</dbReference>
<dbReference type="FunFam" id="1.10.1200.10:FF:000016">
    <property type="entry name" value="Non-ribosomal peptide synthase"/>
    <property type="match status" value="1"/>
</dbReference>
<dbReference type="FunFam" id="3.30.300.30:FF:000010">
    <property type="entry name" value="Enterobactin synthetase component F"/>
    <property type="match status" value="1"/>
</dbReference>
<organism evidence="6 7">
    <name type="scientific">Pseudomonas fluorescens</name>
    <dbReference type="NCBI Taxonomy" id="294"/>
    <lineage>
        <taxon>Bacteria</taxon>
        <taxon>Pseudomonadati</taxon>
        <taxon>Pseudomonadota</taxon>
        <taxon>Gammaproteobacteria</taxon>
        <taxon>Pseudomonadales</taxon>
        <taxon>Pseudomonadaceae</taxon>
        <taxon>Pseudomonas</taxon>
    </lineage>
</organism>
<dbReference type="NCBIfam" id="NF003417">
    <property type="entry name" value="PRK04813.1"/>
    <property type="match status" value="3"/>
</dbReference>
<gene>
    <name evidence="6" type="ORF">AO356_29920</name>
</gene>
<dbReference type="SUPFAM" id="SSF52777">
    <property type="entry name" value="CoA-dependent acyltransferases"/>
    <property type="match status" value="6"/>
</dbReference>
<dbReference type="Gene3D" id="3.30.300.30">
    <property type="match status" value="3"/>
</dbReference>
<dbReference type="GO" id="GO:0044550">
    <property type="term" value="P:secondary metabolite biosynthetic process"/>
    <property type="evidence" value="ECO:0007669"/>
    <property type="project" value="UniProtKB-ARBA"/>
</dbReference>
<dbReference type="InterPro" id="IPR025110">
    <property type="entry name" value="AMP-bd_C"/>
</dbReference>
<dbReference type="PANTHER" id="PTHR45527">
    <property type="entry name" value="NONRIBOSOMAL PEPTIDE SYNTHETASE"/>
    <property type="match status" value="1"/>
</dbReference>
<dbReference type="Gene3D" id="3.40.50.1820">
    <property type="entry name" value="alpha/beta hydrolase"/>
    <property type="match status" value="1"/>
</dbReference>
<dbReference type="Gene3D" id="3.40.50.12780">
    <property type="entry name" value="N-terminal domain of ligase-like"/>
    <property type="match status" value="1"/>
</dbReference>
<dbReference type="InterPro" id="IPR036736">
    <property type="entry name" value="ACP-like_sf"/>
</dbReference>
<feature type="domain" description="Carrier" evidence="5">
    <location>
        <begin position="3109"/>
        <end position="3183"/>
    </location>
</feature>
<dbReference type="InterPro" id="IPR042099">
    <property type="entry name" value="ANL_N_sf"/>
</dbReference>
<keyword evidence="4" id="KW-0597">Phosphoprotein</keyword>
<dbReference type="InterPro" id="IPR006162">
    <property type="entry name" value="Ppantetheine_attach_site"/>
</dbReference>
<feature type="domain" description="Carrier" evidence="5">
    <location>
        <begin position="2032"/>
        <end position="2106"/>
    </location>
</feature>
<dbReference type="InterPro" id="IPR045851">
    <property type="entry name" value="AMP-bd_C_sf"/>
</dbReference>
<dbReference type="PROSITE" id="PS00455">
    <property type="entry name" value="AMP_BINDING"/>
    <property type="match status" value="3"/>
</dbReference>
<dbReference type="InterPro" id="IPR010071">
    <property type="entry name" value="AA_adenyl_dom"/>
</dbReference>
<dbReference type="Pfam" id="PF00501">
    <property type="entry name" value="AMP-binding"/>
    <property type="match status" value="3"/>
</dbReference>
<dbReference type="GO" id="GO:0043041">
    <property type="term" value="P:amino acid activation for nonribosomal peptide biosynthetic process"/>
    <property type="evidence" value="ECO:0007669"/>
    <property type="project" value="TreeGrafter"/>
</dbReference>
<dbReference type="EMBL" id="CP012831">
    <property type="protein sequence ID" value="ALI10860.1"/>
    <property type="molecule type" value="Genomic_DNA"/>
</dbReference>
<keyword evidence="3" id="KW-0596">Phosphopantetheine</keyword>
<dbReference type="Gene3D" id="3.40.50.980">
    <property type="match status" value="4"/>
</dbReference>
<comment type="similarity">
    <text evidence="2">Belongs to the ATP-dependent AMP-binding enzyme family.</text>
</comment>
<dbReference type="InterPro" id="IPR001242">
    <property type="entry name" value="Condensation_dom"/>
</dbReference>
<dbReference type="Pfam" id="PF13193">
    <property type="entry name" value="AMP-binding_C"/>
    <property type="match status" value="2"/>
</dbReference>
<evidence type="ECO:0000256" key="2">
    <source>
        <dbReference type="ARBA" id="ARBA00006432"/>
    </source>
</evidence>
<dbReference type="CDD" id="cd12117">
    <property type="entry name" value="A_NRPS_Srf_like"/>
    <property type="match status" value="1"/>
</dbReference>
<dbReference type="FunFam" id="2.30.38.10:FF:000001">
    <property type="entry name" value="Non-ribosomal peptide synthetase PvdI"/>
    <property type="match status" value="3"/>
</dbReference>
<dbReference type="Pfam" id="PF00668">
    <property type="entry name" value="Condensation"/>
    <property type="match status" value="3"/>
</dbReference>
<evidence type="ECO:0000313" key="7">
    <source>
        <dbReference type="Proteomes" id="UP000059425"/>
    </source>
</evidence>
<accession>A0A0N7H388</accession>
<dbReference type="SUPFAM" id="SSF47336">
    <property type="entry name" value="ACP-like"/>
    <property type="match status" value="3"/>
</dbReference>
<dbReference type="Gene3D" id="1.10.1200.10">
    <property type="entry name" value="ACP-like"/>
    <property type="match status" value="2"/>
</dbReference>
<evidence type="ECO:0000259" key="5">
    <source>
        <dbReference type="PROSITE" id="PS50075"/>
    </source>
</evidence>
<dbReference type="InterPro" id="IPR029058">
    <property type="entry name" value="AB_hydrolase_fold"/>
</dbReference>
<dbReference type="InterPro" id="IPR023213">
    <property type="entry name" value="CAT-like_dom_sf"/>
</dbReference>
<dbReference type="SUPFAM" id="SSF56801">
    <property type="entry name" value="Acetyl-CoA synthetase-like"/>
    <property type="match status" value="3"/>
</dbReference>